<reference evidence="8 9" key="1">
    <citation type="submission" date="2016-01" db="EMBL/GenBank/DDBJ databases">
        <title>High potential of lignocellulose degradation of a new Verrucomicrobia species.</title>
        <authorList>
            <person name="Wang Y."/>
            <person name="Shi Y."/>
            <person name="Qiu Z."/>
            <person name="Liu S."/>
            <person name="Yang H."/>
        </authorList>
    </citation>
    <scope>NUCLEOTIDE SEQUENCE [LARGE SCALE GENOMIC DNA]</scope>
    <source>
        <strain evidence="8 9">TSB47</strain>
    </source>
</reference>
<dbReference type="Gene3D" id="2.60.120.260">
    <property type="entry name" value="Galactose-binding domain-like"/>
    <property type="match status" value="2"/>
</dbReference>
<dbReference type="Gene3D" id="1.50.10.10">
    <property type="match status" value="1"/>
</dbReference>
<feature type="domain" description="Alpha-L-rhamnosidase six-hairpin glycosidase" evidence="6">
    <location>
        <begin position="271"/>
        <end position="602"/>
    </location>
</feature>
<dbReference type="Pfam" id="PF17390">
    <property type="entry name" value="Bac_rhamnosid_C"/>
    <property type="match status" value="1"/>
</dbReference>
<dbReference type="SUPFAM" id="SSF48208">
    <property type="entry name" value="Six-hairpin glycosidases"/>
    <property type="match status" value="1"/>
</dbReference>
<dbReference type="InterPro" id="IPR035396">
    <property type="entry name" value="Bac_rhamnosid6H"/>
</dbReference>
<dbReference type="PANTHER" id="PTHR33307">
    <property type="entry name" value="ALPHA-RHAMNOSIDASE (EUROFUNG)"/>
    <property type="match status" value="1"/>
</dbReference>
<feature type="domain" description="Alpha-L-rhamnosidase C-terminal" evidence="7">
    <location>
        <begin position="611"/>
        <end position="680"/>
    </location>
</feature>
<dbReference type="EMBL" id="LRRQ01000171">
    <property type="protein sequence ID" value="OAM87451.1"/>
    <property type="molecule type" value="Genomic_DNA"/>
</dbReference>
<dbReference type="Proteomes" id="UP000078486">
    <property type="component" value="Unassembled WGS sequence"/>
</dbReference>
<feature type="domain" description="Bacterial alpha-L-rhamnosidase N-terminal" evidence="5">
    <location>
        <begin position="2"/>
        <end position="112"/>
    </location>
</feature>
<comment type="catalytic activity">
    <reaction evidence="1">
        <text>Hydrolysis of terminal non-reducing alpha-L-rhamnose residues in alpha-L-rhamnosides.</text>
        <dbReference type="EC" id="3.2.1.40"/>
    </reaction>
</comment>
<dbReference type="GO" id="GO:0030596">
    <property type="term" value="F:alpha-L-rhamnosidase activity"/>
    <property type="evidence" value="ECO:0007669"/>
    <property type="project" value="UniProtKB-EC"/>
</dbReference>
<dbReference type="GO" id="GO:0005975">
    <property type="term" value="P:carbohydrate metabolic process"/>
    <property type="evidence" value="ECO:0007669"/>
    <property type="project" value="InterPro"/>
</dbReference>
<dbReference type="InterPro" id="IPR012341">
    <property type="entry name" value="6hp_glycosidase-like_sf"/>
</dbReference>
<evidence type="ECO:0000313" key="9">
    <source>
        <dbReference type="Proteomes" id="UP000078486"/>
    </source>
</evidence>
<evidence type="ECO:0000256" key="1">
    <source>
        <dbReference type="ARBA" id="ARBA00001445"/>
    </source>
</evidence>
<evidence type="ECO:0000259" key="5">
    <source>
        <dbReference type="Pfam" id="PF08531"/>
    </source>
</evidence>
<feature type="domain" description="Alpha-L-rhamnosidase concanavalin-like" evidence="4">
    <location>
        <begin position="134"/>
        <end position="224"/>
    </location>
</feature>
<keyword evidence="3" id="KW-0378">Hydrolase</keyword>
<dbReference type="Pfam" id="PF08531">
    <property type="entry name" value="Bac_rhamnosid_N"/>
    <property type="match status" value="1"/>
</dbReference>
<comment type="caution">
    <text evidence="8">The sequence shown here is derived from an EMBL/GenBank/DDBJ whole genome shotgun (WGS) entry which is preliminary data.</text>
</comment>
<sequence length="718" mass="79749">MLKPGVNAAGFLLGNGFYNLAHRDRFTKLTGSFGPLRAILHLRLEYEDGAVGFVGTNSNWRTQSGPITVGHIFAGEDYDARLMPAGWAEPGFDDSKWRHAVELLRPQGVLRGLSVAGEPLRVIEMHQPIDVKSFSDGTRVYDFGQNASHMPRIRVNGPAGSVIRITPSEVVNPDGTINRNTMDKGNRGNAWWQYTKQSDREETWFPNFYYVGCRYVKAEGFASEADLPVKVPAEDSTFPSVPADAPRSDPDRAARLESIEMAVVHAAAAGTGRFESSNPLLNQIRDLVRWAQRSNMMSVLTDCPHREKLGWLEQYHLNGPAIRYEFDVARIFTKGMNDMADAQTDEGLIPNIAPEFTVFKGAFRAAAEWGASFLLVPWQQYEFNGDRALIETYYPAMKRYFSWLESRSRDDLLDEGLGDWFDLGPAKPGKAQNTPPIVTASAFFYYDAKLLSEAAALLGHADEAKAFAMRADQIKSSYNKKFFDPSRGVYATGSQAANALPLVMGLVDPAQKSRVLDALVRDIEQQGYATTAGDVGFRFVLRALADNNRSDVVYRMVCQREKPGYAYQLKQGATSLTEAWDSNLDTSHNHFMLGQVTEWFYHDLAGIAFDRAAPGFKHAIIRPQLPADLDWVEACHDSVHGPVAVRWERVGRQLTLHVSIPANTTASIHVPSRDGSDVTEGGSPVGRNHAGVRYLRREGDCSVYAVESGSYVFASQWQ</sequence>
<dbReference type="AlphaFoldDB" id="A0A178ICV9"/>
<evidence type="ECO:0000259" key="4">
    <source>
        <dbReference type="Pfam" id="PF05592"/>
    </source>
</evidence>
<organism evidence="8 9">
    <name type="scientific">Termitidicoccus mucosus</name>
    <dbReference type="NCBI Taxonomy" id="1184151"/>
    <lineage>
        <taxon>Bacteria</taxon>
        <taxon>Pseudomonadati</taxon>
        <taxon>Verrucomicrobiota</taxon>
        <taxon>Opitutia</taxon>
        <taxon>Opitutales</taxon>
        <taxon>Opitutaceae</taxon>
        <taxon>Termitidicoccus</taxon>
    </lineage>
</organism>
<dbReference type="STRING" id="1184151.AW736_23080"/>
<dbReference type="InterPro" id="IPR008928">
    <property type="entry name" value="6-hairpin_glycosidase_sf"/>
</dbReference>
<evidence type="ECO:0000259" key="6">
    <source>
        <dbReference type="Pfam" id="PF17389"/>
    </source>
</evidence>
<keyword evidence="9" id="KW-1185">Reference proteome</keyword>
<protein>
    <recommendedName>
        <fullName evidence="2">alpha-L-rhamnosidase</fullName>
        <ecNumber evidence="2">3.2.1.40</ecNumber>
    </recommendedName>
</protein>
<dbReference type="Pfam" id="PF05592">
    <property type="entry name" value="Bac_rhamnosid"/>
    <property type="match status" value="1"/>
</dbReference>
<evidence type="ECO:0000313" key="8">
    <source>
        <dbReference type="EMBL" id="OAM87451.1"/>
    </source>
</evidence>
<dbReference type="Gene3D" id="2.60.420.10">
    <property type="entry name" value="Maltose phosphorylase, domain 3"/>
    <property type="match status" value="1"/>
</dbReference>
<gene>
    <name evidence="8" type="ORF">AW736_23080</name>
</gene>
<dbReference type="EC" id="3.2.1.40" evidence="2"/>
<dbReference type="InterPro" id="IPR016007">
    <property type="entry name" value="Alpha_rhamnosid"/>
</dbReference>
<accession>A0A178ICV9</accession>
<proteinExistence type="predicted"/>
<dbReference type="Pfam" id="PF17389">
    <property type="entry name" value="Bac_rhamnosid6H"/>
    <property type="match status" value="1"/>
</dbReference>
<name>A0A178ICV9_9BACT</name>
<dbReference type="InterPro" id="IPR035398">
    <property type="entry name" value="Bac_rhamnosid_C"/>
</dbReference>
<dbReference type="PANTHER" id="PTHR33307:SF11">
    <property type="entry name" value="ALPHA-L-RHAMNOSIDASE"/>
    <property type="match status" value="1"/>
</dbReference>
<evidence type="ECO:0000256" key="2">
    <source>
        <dbReference type="ARBA" id="ARBA00012652"/>
    </source>
</evidence>
<dbReference type="InterPro" id="IPR013737">
    <property type="entry name" value="Bac_rhamnosid_N"/>
</dbReference>
<evidence type="ECO:0000256" key="3">
    <source>
        <dbReference type="ARBA" id="ARBA00022801"/>
    </source>
</evidence>
<evidence type="ECO:0000259" key="7">
    <source>
        <dbReference type="Pfam" id="PF17390"/>
    </source>
</evidence>
<dbReference type="InterPro" id="IPR008902">
    <property type="entry name" value="Rhamnosid_concanavalin"/>
</dbReference>